<dbReference type="Ensembl" id="ENSGMOT00000074135.1">
    <property type="protein sequence ID" value="ENSGMOP00000029364.1"/>
    <property type="gene ID" value="ENSGMOG00000027442.1"/>
</dbReference>
<protein>
    <recommendedName>
        <fullName evidence="1">Pyrin domain-containing protein</fullName>
    </recommendedName>
</protein>
<dbReference type="InterPro" id="IPR011029">
    <property type="entry name" value="DEATH-like_dom_sf"/>
</dbReference>
<dbReference type="InterPro" id="IPR004020">
    <property type="entry name" value="DAPIN"/>
</dbReference>
<dbReference type="AlphaFoldDB" id="A0A8C5AC87"/>
<dbReference type="Proteomes" id="UP000694546">
    <property type="component" value="Chromosome 2"/>
</dbReference>
<evidence type="ECO:0000313" key="3">
    <source>
        <dbReference type="Proteomes" id="UP000694546"/>
    </source>
</evidence>
<proteinExistence type="predicted"/>
<sequence>MASQVELLLRTLEDLEEKELRKFHWYLHQEDPFHGFLAVPKSCLERADRESTVDVMVHTYGHQRAVLITGKVLEKMKRNDLAQCLLNTHSRQQAKQETRA</sequence>
<dbReference type="OMA" id="VEDDKCI"/>
<keyword evidence="3" id="KW-1185">Reference proteome</keyword>
<name>A0A8C5AC87_GADMO</name>
<reference evidence="2" key="2">
    <citation type="submission" date="2025-09" db="UniProtKB">
        <authorList>
            <consortium name="Ensembl"/>
        </authorList>
    </citation>
    <scope>IDENTIFICATION</scope>
</reference>
<organism evidence="2 3">
    <name type="scientific">Gadus morhua</name>
    <name type="common">Atlantic cod</name>
    <dbReference type="NCBI Taxonomy" id="8049"/>
    <lineage>
        <taxon>Eukaryota</taxon>
        <taxon>Metazoa</taxon>
        <taxon>Chordata</taxon>
        <taxon>Craniata</taxon>
        <taxon>Vertebrata</taxon>
        <taxon>Euteleostomi</taxon>
        <taxon>Actinopterygii</taxon>
        <taxon>Neopterygii</taxon>
        <taxon>Teleostei</taxon>
        <taxon>Neoteleostei</taxon>
        <taxon>Acanthomorphata</taxon>
        <taxon>Zeiogadaria</taxon>
        <taxon>Gadariae</taxon>
        <taxon>Gadiformes</taxon>
        <taxon>Gadoidei</taxon>
        <taxon>Gadidae</taxon>
        <taxon>Gadus</taxon>
    </lineage>
</organism>
<dbReference type="GeneTree" id="ENSGT00990000204250"/>
<dbReference type="CDD" id="cd08321">
    <property type="entry name" value="Pyrin_ASC-like"/>
    <property type="match status" value="1"/>
</dbReference>
<dbReference type="Pfam" id="PF02758">
    <property type="entry name" value="PYRIN"/>
    <property type="match status" value="1"/>
</dbReference>
<dbReference type="Gene3D" id="1.10.533.10">
    <property type="entry name" value="Death Domain, Fas"/>
    <property type="match status" value="1"/>
</dbReference>
<dbReference type="SMART" id="SM01289">
    <property type="entry name" value="PYRIN"/>
    <property type="match status" value="1"/>
</dbReference>
<reference evidence="2" key="1">
    <citation type="submission" date="2025-08" db="UniProtKB">
        <authorList>
            <consortium name="Ensembl"/>
        </authorList>
    </citation>
    <scope>IDENTIFICATION</scope>
</reference>
<evidence type="ECO:0000259" key="1">
    <source>
        <dbReference type="PROSITE" id="PS50824"/>
    </source>
</evidence>
<dbReference type="SUPFAM" id="SSF47986">
    <property type="entry name" value="DEATH domain"/>
    <property type="match status" value="1"/>
</dbReference>
<evidence type="ECO:0000313" key="2">
    <source>
        <dbReference type="Ensembl" id="ENSGMOP00000029364.1"/>
    </source>
</evidence>
<dbReference type="PROSITE" id="PS50824">
    <property type="entry name" value="DAPIN"/>
    <property type="match status" value="1"/>
</dbReference>
<feature type="domain" description="Pyrin" evidence="1">
    <location>
        <begin position="1"/>
        <end position="91"/>
    </location>
</feature>
<accession>A0A8C5AC87</accession>